<evidence type="ECO:0000313" key="2">
    <source>
        <dbReference type="EMBL" id="ETI56712.1"/>
    </source>
</evidence>
<name>V9G214_PHYNI</name>
<protein>
    <submittedName>
        <fullName evidence="2">Uncharacterized protein</fullName>
    </submittedName>
</protein>
<accession>V9G214</accession>
<sequence>MGNIFDEVPTQVYYVSICSCADVSSIPSFSLGTPEHARMHLHEADHSFQSAVSEERVNCGKSEPKDHSKIGSGECDKEATEVDDINDRHTVTDDKDSKSTLSDIYRQIAQLLIRAHLEAEKLDSEKGKQGRAGRVFARQRQQEINEGSLRVTGLHASGYM</sequence>
<reference evidence="2 3" key="1">
    <citation type="submission" date="2013-11" db="EMBL/GenBank/DDBJ databases">
        <title>The Genome Sequence of Phytophthora parasitica P1569.</title>
        <authorList>
            <consortium name="The Broad Institute Genomics Platform"/>
            <person name="Russ C."/>
            <person name="Tyler B."/>
            <person name="Panabieres F."/>
            <person name="Shan W."/>
            <person name="Tripathy S."/>
            <person name="Grunwald N."/>
            <person name="Machado M."/>
            <person name="Johnson C.S."/>
            <person name="Arredondo F."/>
            <person name="Hong C."/>
            <person name="Coffey M."/>
            <person name="Young S.K."/>
            <person name="Zeng Q."/>
            <person name="Gargeya S."/>
            <person name="Fitzgerald M."/>
            <person name="Abouelleil A."/>
            <person name="Alvarado L."/>
            <person name="Chapman S.B."/>
            <person name="Gainer-Dewar J."/>
            <person name="Goldberg J."/>
            <person name="Griggs A."/>
            <person name="Gujja S."/>
            <person name="Hansen M."/>
            <person name="Howarth C."/>
            <person name="Imamovic A."/>
            <person name="Ireland A."/>
            <person name="Larimer J."/>
            <person name="McCowan C."/>
            <person name="Murphy C."/>
            <person name="Pearson M."/>
            <person name="Poon T.W."/>
            <person name="Priest M."/>
            <person name="Roberts A."/>
            <person name="Saif S."/>
            <person name="Shea T."/>
            <person name="Sykes S."/>
            <person name="Wortman J."/>
            <person name="Nusbaum C."/>
            <person name="Birren B."/>
        </authorList>
    </citation>
    <scope>NUCLEOTIDE SEQUENCE [LARGE SCALE GENOMIC DNA]</scope>
    <source>
        <strain evidence="2 3">P1569</strain>
    </source>
</reference>
<dbReference type="HOGENOM" id="CLU_1655631_0_0_1"/>
<evidence type="ECO:0000313" key="3">
    <source>
        <dbReference type="Proteomes" id="UP000018721"/>
    </source>
</evidence>
<dbReference type="Proteomes" id="UP000018721">
    <property type="component" value="Unassembled WGS sequence"/>
</dbReference>
<gene>
    <name evidence="2" type="ORF">F443_00855</name>
</gene>
<comment type="caution">
    <text evidence="2">The sequence shown here is derived from an EMBL/GenBank/DDBJ whole genome shotgun (WGS) entry which is preliminary data.</text>
</comment>
<evidence type="ECO:0000256" key="1">
    <source>
        <dbReference type="SAM" id="MobiDB-lite"/>
    </source>
</evidence>
<feature type="compositionally biased region" description="Basic and acidic residues" evidence="1">
    <location>
        <begin position="59"/>
        <end position="98"/>
    </location>
</feature>
<feature type="region of interest" description="Disordered" evidence="1">
    <location>
        <begin position="59"/>
        <end position="99"/>
    </location>
</feature>
<keyword evidence="3" id="KW-1185">Reference proteome</keyword>
<dbReference type="AlphaFoldDB" id="V9G214"/>
<dbReference type="EMBL" id="ANIZ01000144">
    <property type="protein sequence ID" value="ETI56712.1"/>
    <property type="molecule type" value="Genomic_DNA"/>
</dbReference>
<organism evidence="2 3">
    <name type="scientific">Phytophthora nicotianae P1569</name>
    <dbReference type="NCBI Taxonomy" id="1317065"/>
    <lineage>
        <taxon>Eukaryota</taxon>
        <taxon>Sar</taxon>
        <taxon>Stramenopiles</taxon>
        <taxon>Oomycota</taxon>
        <taxon>Peronosporomycetes</taxon>
        <taxon>Peronosporales</taxon>
        <taxon>Peronosporaceae</taxon>
        <taxon>Phytophthora</taxon>
    </lineage>
</organism>
<proteinExistence type="predicted"/>